<reference evidence="7" key="1">
    <citation type="submission" date="2016-07" db="EMBL/GenBank/DDBJ databases">
        <authorList>
            <person name="Bretaudeau A."/>
        </authorList>
    </citation>
    <scope>NUCLEOTIDE SEQUENCE</scope>
    <source>
        <strain evidence="7">Rice</strain>
        <tissue evidence="7">Whole body</tissue>
    </source>
</reference>
<evidence type="ECO:0000313" key="7">
    <source>
        <dbReference type="EMBL" id="SOQ52113.1"/>
    </source>
</evidence>
<dbReference type="SUPFAM" id="SSF56994">
    <property type="entry name" value="Insulin-like"/>
    <property type="match status" value="1"/>
</dbReference>
<dbReference type="Gene3D" id="1.10.100.10">
    <property type="entry name" value="Insulin-like"/>
    <property type="match status" value="1"/>
</dbReference>
<comment type="similarity">
    <text evidence="1 4">Belongs to the insulin family.</text>
</comment>
<dbReference type="PROSITE" id="PS00262">
    <property type="entry name" value="INSULIN"/>
    <property type="match status" value="1"/>
</dbReference>
<sequence>MIPPNAKFGAAIFVVLLFTEIVDGNEKILREPLTMDTVFRDTCSRSLSTLIFQICTGNLRISDVPAGRLSNVRGKRASLLFKDRLKRQIVDECCLNPCSVSQLIQYCPETW</sequence>
<evidence type="ECO:0000256" key="3">
    <source>
        <dbReference type="ARBA" id="ARBA00022729"/>
    </source>
</evidence>
<evidence type="ECO:0000256" key="4">
    <source>
        <dbReference type="RuleBase" id="RU000406"/>
    </source>
</evidence>
<evidence type="ECO:0000256" key="5">
    <source>
        <dbReference type="SAM" id="SignalP"/>
    </source>
</evidence>
<evidence type="ECO:0000259" key="6">
    <source>
        <dbReference type="SMART" id="SM00078"/>
    </source>
</evidence>
<keyword evidence="3 5" id="KW-0732">Signal</keyword>
<dbReference type="AlphaFoldDB" id="A0A2H1WGB9"/>
<comment type="subcellular location">
    <subcellularLocation>
        <location evidence="4">Secreted</location>
    </subcellularLocation>
</comment>
<keyword evidence="4" id="KW-0964">Secreted</keyword>
<evidence type="ECO:0000256" key="2">
    <source>
        <dbReference type="ARBA" id="ARBA00022685"/>
    </source>
</evidence>
<proteinExistence type="inferred from homology"/>
<dbReference type="SMART" id="SM00078">
    <property type="entry name" value="IlGF"/>
    <property type="match status" value="1"/>
</dbReference>
<dbReference type="InterPro" id="IPR036438">
    <property type="entry name" value="Insulin-like_sf"/>
</dbReference>
<feature type="chain" id="PRO_5013735996" evidence="5">
    <location>
        <begin position="25"/>
        <end position="111"/>
    </location>
</feature>
<evidence type="ECO:0000256" key="1">
    <source>
        <dbReference type="ARBA" id="ARBA00009034"/>
    </source>
</evidence>
<dbReference type="EMBL" id="ODYU01008479">
    <property type="protein sequence ID" value="SOQ52113.1"/>
    <property type="molecule type" value="Genomic_DNA"/>
</dbReference>
<dbReference type="GO" id="GO:0005179">
    <property type="term" value="F:hormone activity"/>
    <property type="evidence" value="ECO:0007669"/>
    <property type="project" value="InterPro"/>
</dbReference>
<dbReference type="Pfam" id="PF00049">
    <property type="entry name" value="Insulin"/>
    <property type="match status" value="1"/>
</dbReference>
<name>A0A2H1WGB9_SPOFR</name>
<feature type="signal peptide" evidence="5">
    <location>
        <begin position="1"/>
        <end position="24"/>
    </location>
</feature>
<organism evidence="7">
    <name type="scientific">Spodoptera frugiperda</name>
    <name type="common">Fall armyworm</name>
    <dbReference type="NCBI Taxonomy" id="7108"/>
    <lineage>
        <taxon>Eukaryota</taxon>
        <taxon>Metazoa</taxon>
        <taxon>Ecdysozoa</taxon>
        <taxon>Arthropoda</taxon>
        <taxon>Hexapoda</taxon>
        <taxon>Insecta</taxon>
        <taxon>Pterygota</taxon>
        <taxon>Neoptera</taxon>
        <taxon>Endopterygota</taxon>
        <taxon>Lepidoptera</taxon>
        <taxon>Glossata</taxon>
        <taxon>Ditrysia</taxon>
        <taxon>Noctuoidea</taxon>
        <taxon>Noctuidae</taxon>
        <taxon>Amphipyrinae</taxon>
        <taxon>Spodoptera</taxon>
    </lineage>
</organism>
<dbReference type="InterPro" id="IPR016179">
    <property type="entry name" value="Insulin-like"/>
</dbReference>
<accession>A0A2H1WGB9</accession>
<feature type="domain" description="Insulin-like" evidence="6">
    <location>
        <begin position="40"/>
        <end position="107"/>
    </location>
</feature>
<protein>
    <submittedName>
        <fullName evidence="7">SFRICE_018582</fullName>
    </submittedName>
</protein>
<dbReference type="CDD" id="cd04366">
    <property type="entry name" value="IlGF_insulin_bombyxin_like"/>
    <property type="match status" value="1"/>
</dbReference>
<dbReference type="InterPro" id="IPR022353">
    <property type="entry name" value="Insulin_CS"/>
</dbReference>
<keyword evidence="2" id="KW-0165">Cleavage on pair of basic residues</keyword>
<dbReference type="GO" id="GO:0005576">
    <property type="term" value="C:extracellular region"/>
    <property type="evidence" value="ECO:0007669"/>
    <property type="project" value="UniProtKB-SubCell"/>
</dbReference>
<gene>
    <name evidence="7" type="ORF">SFRICE_018582</name>
</gene>